<comment type="subunit">
    <text evidence="10">Probably interacts with PlsX.</text>
</comment>
<comment type="catalytic activity">
    <reaction evidence="10">
        <text>an acyl phosphate + sn-glycerol 3-phosphate = a 1-acyl-sn-glycero-3-phosphate + phosphate</text>
        <dbReference type="Rhea" id="RHEA:34075"/>
        <dbReference type="ChEBI" id="CHEBI:43474"/>
        <dbReference type="ChEBI" id="CHEBI:57597"/>
        <dbReference type="ChEBI" id="CHEBI:57970"/>
        <dbReference type="ChEBI" id="CHEBI:59918"/>
        <dbReference type="EC" id="2.3.1.275"/>
    </reaction>
</comment>
<evidence type="ECO:0000313" key="12">
    <source>
        <dbReference type="Proteomes" id="UP000057213"/>
    </source>
</evidence>
<dbReference type="PANTHER" id="PTHR30309">
    <property type="entry name" value="INNER MEMBRANE PROTEIN YGIH"/>
    <property type="match status" value="1"/>
</dbReference>
<keyword evidence="1 10" id="KW-1003">Cell membrane</keyword>
<dbReference type="KEGG" id="banc:PU02_0944"/>
<evidence type="ECO:0000256" key="4">
    <source>
        <dbReference type="ARBA" id="ARBA00022692"/>
    </source>
</evidence>
<dbReference type="Pfam" id="PF02660">
    <property type="entry name" value="G3P_acyltransf"/>
    <property type="match status" value="1"/>
</dbReference>
<dbReference type="SMART" id="SM01207">
    <property type="entry name" value="G3P_acyltransf"/>
    <property type="match status" value="1"/>
</dbReference>
<proteinExistence type="inferred from homology"/>
<comment type="function">
    <text evidence="10">Catalyzes the transfer of an acyl group from acyl-phosphate (acyl-PO(4)) to glycerol-3-phosphate (G3P) to form lysophosphatidic acid (LPA). This enzyme utilizes acyl-phosphate as fatty acyl donor, but not acyl-CoA or acyl-ACP.</text>
</comment>
<keyword evidence="7 10" id="KW-0472">Membrane</keyword>
<evidence type="ECO:0000313" key="11">
    <source>
        <dbReference type="EMBL" id="ALE03758.1"/>
    </source>
</evidence>
<evidence type="ECO:0000256" key="2">
    <source>
        <dbReference type="ARBA" id="ARBA00022516"/>
    </source>
</evidence>
<dbReference type="GO" id="GO:0008654">
    <property type="term" value="P:phospholipid biosynthetic process"/>
    <property type="evidence" value="ECO:0007669"/>
    <property type="project" value="UniProtKB-UniRule"/>
</dbReference>
<evidence type="ECO:0000256" key="6">
    <source>
        <dbReference type="ARBA" id="ARBA00023098"/>
    </source>
</evidence>
<dbReference type="EC" id="2.3.1.275" evidence="10"/>
<keyword evidence="5 10" id="KW-1133">Transmembrane helix</keyword>
<dbReference type="RefSeq" id="WP_053944260.1">
    <property type="nucleotide sequence ID" value="NZ_CP010401.1"/>
</dbReference>
<comment type="similarity">
    <text evidence="10">Belongs to the PlsY family.</text>
</comment>
<reference evidence="11 12" key="1">
    <citation type="journal article" date="2015" name="Genome Announc.">
        <title>Complete Genome Sequence of Bartonella ancashensis Strain 20.00, Isolated from the Blood of a Patient with Verruga Peruana.</title>
        <authorList>
            <person name="Hang J."/>
            <person name="Mullins K.E."/>
            <person name="Clifford R.J."/>
            <person name="Onmus-Leone F."/>
            <person name="Yang Y."/>
            <person name="Jiang J."/>
            <person name="Leguia M."/>
            <person name="Kasper M.R."/>
            <person name="Maguina C."/>
            <person name="Lesho E.P."/>
            <person name="Jarman R.G."/>
            <person name="Richards A.L."/>
            <person name="Blazes D."/>
        </authorList>
    </citation>
    <scope>NUCLEOTIDE SEQUENCE [LARGE SCALE GENOMIC DNA]</scope>
    <source>
        <strain evidence="11 12">20.00</strain>
    </source>
</reference>
<evidence type="ECO:0000256" key="10">
    <source>
        <dbReference type="HAMAP-Rule" id="MF_01043"/>
    </source>
</evidence>
<feature type="transmembrane region" description="Helical" evidence="10">
    <location>
        <begin position="120"/>
        <end position="140"/>
    </location>
</feature>
<sequence>MNELVIFLQSCTNAWLYLVISYLVGSIPFGLLFTKLCGLGDIRTVGSGNIGATNVLRTGNKKVAALTLLCDVLKGSCIVWGAKFLFPQTENSFIITLAGFLTFLGHLFPIWLKFKGGKGVATYLGVCMGFYWPIMIVFIASWTITFLLTYISSLSALITVLVVSIFVNFFSPFSYDDCIIVVMSVLVVIKHRDNITRILANKERKVSIK</sequence>
<organism evidence="11 12">
    <name type="scientific">Bartonella ancashensis</name>
    <dbReference type="NCBI Taxonomy" id="1318743"/>
    <lineage>
        <taxon>Bacteria</taxon>
        <taxon>Pseudomonadati</taxon>
        <taxon>Pseudomonadota</taxon>
        <taxon>Alphaproteobacteria</taxon>
        <taxon>Hyphomicrobiales</taxon>
        <taxon>Bartonellaceae</taxon>
        <taxon>Bartonella</taxon>
    </lineage>
</organism>
<keyword evidence="4 10" id="KW-0812">Transmembrane</keyword>
<name>A0A0M4L798_9HYPH</name>
<evidence type="ECO:0000256" key="9">
    <source>
        <dbReference type="ARBA" id="ARBA00023264"/>
    </source>
</evidence>
<dbReference type="OrthoDB" id="9777124at2"/>
<dbReference type="GO" id="GO:0043772">
    <property type="term" value="F:acyl-phosphate glycerol-3-phosphate acyltransferase activity"/>
    <property type="evidence" value="ECO:0007669"/>
    <property type="project" value="UniProtKB-UniRule"/>
</dbReference>
<protein>
    <recommendedName>
        <fullName evidence="10">Glycerol-3-phosphate acyltransferase</fullName>
    </recommendedName>
    <alternativeName>
        <fullName evidence="10">Acyl-PO4 G3P acyltransferase</fullName>
    </alternativeName>
    <alternativeName>
        <fullName evidence="10">Acyl-phosphate--glycerol-3-phosphate acyltransferase</fullName>
    </alternativeName>
    <alternativeName>
        <fullName evidence="10">G3P acyltransferase</fullName>
        <shortName evidence="10">GPAT</shortName>
        <ecNumber evidence="10">2.3.1.275</ecNumber>
    </alternativeName>
    <alternativeName>
        <fullName evidence="10">Lysophosphatidic acid synthase</fullName>
        <shortName evidence="10">LPA synthase</shortName>
    </alternativeName>
</protein>
<feature type="transmembrane region" description="Helical" evidence="10">
    <location>
        <begin position="147"/>
        <end position="167"/>
    </location>
</feature>
<evidence type="ECO:0000256" key="7">
    <source>
        <dbReference type="ARBA" id="ARBA00023136"/>
    </source>
</evidence>
<dbReference type="AlphaFoldDB" id="A0A0M4L798"/>
<dbReference type="UniPathway" id="UPA00085"/>
<keyword evidence="2 10" id="KW-0444">Lipid biosynthesis</keyword>
<dbReference type="Proteomes" id="UP000057213">
    <property type="component" value="Chromosome"/>
</dbReference>
<gene>
    <name evidence="10" type="primary">plsY</name>
    <name evidence="11" type="ORF">PU02_0944</name>
</gene>
<keyword evidence="8 10" id="KW-0594">Phospholipid biosynthesis</keyword>
<dbReference type="PANTHER" id="PTHR30309:SF0">
    <property type="entry name" value="GLYCEROL-3-PHOSPHATE ACYLTRANSFERASE-RELATED"/>
    <property type="match status" value="1"/>
</dbReference>
<feature type="transmembrane region" description="Helical" evidence="10">
    <location>
        <begin position="93"/>
        <end position="114"/>
    </location>
</feature>
<evidence type="ECO:0000256" key="8">
    <source>
        <dbReference type="ARBA" id="ARBA00023209"/>
    </source>
</evidence>
<evidence type="ECO:0000256" key="1">
    <source>
        <dbReference type="ARBA" id="ARBA00022475"/>
    </source>
</evidence>
<keyword evidence="3 10" id="KW-0808">Transferase</keyword>
<comment type="pathway">
    <text evidence="10">Lipid metabolism; phospholipid metabolism.</text>
</comment>
<dbReference type="NCBIfam" id="TIGR00023">
    <property type="entry name" value="glycerol-3-phosphate 1-O-acyltransferase PlsY"/>
    <property type="match status" value="1"/>
</dbReference>
<comment type="subcellular location">
    <subcellularLocation>
        <location evidence="10">Cell membrane</location>
        <topology evidence="10">Multi-pass membrane protein</topology>
    </subcellularLocation>
</comment>
<keyword evidence="12" id="KW-1185">Reference proteome</keyword>
<dbReference type="HAMAP" id="MF_01043">
    <property type="entry name" value="PlsY"/>
    <property type="match status" value="1"/>
</dbReference>
<feature type="transmembrane region" description="Helical" evidence="10">
    <location>
        <begin position="14"/>
        <end position="33"/>
    </location>
</feature>
<accession>A0A0M4L798</accession>
<dbReference type="PATRIC" id="fig|1318743.3.peg.958"/>
<dbReference type="EMBL" id="CP010401">
    <property type="protein sequence ID" value="ALE03758.1"/>
    <property type="molecule type" value="Genomic_DNA"/>
</dbReference>
<evidence type="ECO:0000256" key="5">
    <source>
        <dbReference type="ARBA" id="ARBA00022989"/>
    </source>
</evidence>
<dbReference type="InterPro" id="IPR003811">
    <property type="entry name" value="G3P_acylTferase_PlsY"/>
</dbReference>
<keyword evidence="9 10" id="KW-1208">Phospholipid metabolism</keyword>
<dbReference type="GO" id="GO:0005886">
    <property type="term" value="C:plasma membrane"/>
    <property type="evidence" value="ECO:0007669"/>
    <property type="project" value="UniProtKB-SubCell"/>
</dbReference>
<dbReference type="STRING" id="1318743.PU02_0944"/>
<keyword evidence="11" id="KW-0012">Acyltransferase</keyword>
<keyword evidence="6 10" id="KW-0443">Lipid metabolism</keyword>
<evidence type="ECO:0000256" key="3">
    <source>
        <dbReference type="ARBA" id="ARBA00022679"/>
    </source>
</evidence>